<dbReference type="FunCoup" id="H2YY03">
    <property type="interactions" value="253"/>
</dbReference>
<feature type="transmembrane region" description="Helical" evidence="11">
    <location>
        <begin position="165"/>
        <end position="186"/>
    </location>
</feature>
<keyword evidence="8 11" id="KW-0472">Membrane</keyword>
<evidence type="ECO:0000256" key="1">
    <source>
        <dbReference type="ARBA" id="ARBA00004166"/>
    </source>
</evidence>
<evidence type="ECO:0000256" key="11">
    <source>
        <dbReference type="SAM" id="Phobius"/>
    </source>
</evidence>
<evidence type="ECO:0000313" key="13">
    <source>
        <dbReference type="Ensembl" id="ENSCSAVP00000010214.1"/>
    </source>
</evidence>
<reference evidence="13" key="3">
    <citation type="submission" date="2025-09" db="UniProtKB">
        <authorList>
            <consortium name="Ensembl"/>
        </authorList>
    </citation>
    <scope>IDENTIFICATION</scope>
</reference>
<evidence type="ECO:0000313" key="14">
    <source>
        <dbReference type="Proteomes" id="UP000007875"/>
    </source>
</evidence>
<dbReference type="Gene3D" id="1.20.1510.10">
    <property type="entry name" value="Cation efflux protein transmembrane domain"/>
    <property type="match status" value="1"/>
</dbReference>
<dbReference type="InterPro" id="IPR052005">
    <property type="entry name" value="CDF_SLC30A"/>
</dbReference>
<dbReference type="Ensembl" id="ENSCSAVT00000010339.1">
    <property type="protein sequence ID" value="ENSCSAVP00000010214.1"/>
    <property type="gene ID" value="ENSCSAVG00000006023.1"/>
</dbReference>
<protein>
    <recommendedName>
        <fullName evidence="12">Cation efflux protein transmembrane domain-containing protein</fullName>
    </recommendedName>
</protein>
<evidence type="ECO:0000256" key="9">
    <source>
        <dbReference type="ARBA" id="ARBA00038600"/>
    </source>
</evidence>
<evidence type="ECO:0000256" key="3">
    <source>
        <dbReference type="ARBA" id="ARBA00022692"/>
    </source>
</evidence>
<comment type="subunit">
    <text evidence="9">Heterodimer with SLC30A5; form a functional zinc ion transmembrane transporter.</text>
</comment>
<dbReference type="GO" id="GO:0005794">
    <property type="term" value="C:Golgi apparatus"/>
    <property type="evidence" value="ECO:0007669"/>
    <property type="project" value="UniProtKB-SubCell"/>
</dbReference>
<dbReference type="Pfam" id="PF01545">
    <property type="entry name" value="Cation_efflux"/>
    <property type="match status" value="1"/>
</dbReference>
<keyword evidence="3 11" id="KW-0812">Transmembrane</keyword>
<evidence type="ECO:0000256" key="6">
    <source>
        <dbReference type="ARBA" id="ARBA00023034"/>
    </source>
</evidence>
<dbReference type="STRING" id="51511.ENSCSAVP00000010214"/>
<dbReference type="GeneTree" id="ENSGT00940000159934"/>
<dbReference type="InParanoid" id="H2YY03"/>
<dbReference type="PANTHER" id="PTHR46531">
    <property type="entry name" value="ZINC TRANSPORTER 6"/>
    <property type="match status" value="1"/>
</dbReference>
<dbReference type="Proteomes" id="UP000007875">
    <property type="component" value="Unassembled WGS sequence"/>
</dbReference>
<sequence length="509" mass="55532">MASYSSVSIDPEFDLDLSGTTSHKSRLSSSIHPFKKRRNRIYGRIKHAVQPLLSLRSARRTLAFIIFNLLIIFLLLSWCGSTNSLALRSFTYLSVFDLFTLVTCLISIWSSANQINQSDEGLIAINYERIEVVSVFSSVVLSSLGAIFILKECIIRIMEQPEVSIGRLLPGLMAGFLFHVMITLSVNNKPLQSITMAAQSSVLQEHTTELSQPLCSIIPALSKILLPRVNPFLLASFIGGVLLFATNLLIQINSYYFADTAAAILIASCTLCTMWPIATCSARVLLNTTPPYLLGQLDKLLSEAQTLDGVLEIRNERFYTVSLCDNNKRRHHNGLTMVGSINVRVRRDADEQMVLAHVTNRLSPLVSHLTVQVLKDEWGSNSLLSSNVLNTPRSVRSTAAAKTSSPSSSIIYGFNKPAAAVAPMQHTTNTRPDAVAKPVDDFSFVPAKTKPHVKPVVGSSAGSNIARMYKAAGFNSPPPAKPSANLLKQVSGSKLSTAVLGSNFKLSKP</sequence>
<evidence type="ECO:0000256" key="2">
    <source>
        <dbReference type="ARBA" id="ARBA00022448"/>
    </source>
</evidence>
<comment type="subcellular location">
    <subcellularLocation>
        <location evidence="1">Golgi apparatus</location>
        <location evidence="1">trans-Golgi network membrane</location>
        <topology evidence="1">Multi-pass membrane protein</topology>
    </subcellularLocation>
</comment>
<evidence type="ECO:0000256" key="4">
    <source>
        <dbReference type="ARBA" id="ARBA00022833"/>
    </source>
</evidence>
<keyword evidence="2" id="KW-0813">Transport</keyword>
<dbReference type="AlphaFoldDB" id="H2YY03"/>
<dbReference type="GO" id="GO:0016020">
    <property type="term" value="C:membrane"/>
    <property type="evidence" value="ECO:0007669"/>
    <property type="project" value="InterPro"/>
</dbReference>
<evidence type="ECO:0000256" key="5">
    <source>
        <dbReference type="ARBA" id="ARBA00022989"/>
    </source>
</evidence>
<dbReference type="SUPFAM" id="SSF161111">
    <property type="entry name" value="Cation efflux protein transmembrane domain-like"/>
    <property type="match status" value="1"/>
</dbReference>
<organism evidence="13 14">
    <name type="scientific">Ciona savignyi</name>
    <name type="common">Pacific transparent sea squirt</name>
    <dbReference type="NCBI Taxonomy" id="51511"/>
    <lineage>
        <taxon>Eukaryota</taxon>
        <taxon>Metazoa</taxon>
        <taxon>Chordata</taxon>
        <taxon>Tunicata</taxon>
        <taxon>Ascidiacea</taxon>
        <taxon>Phlebobranchia</taxon>
        <taxon>Cionidae</taxon>
        <taxon>Ciona</taxon>
    </lineage>
</organism>
<keyword evidence="5 11" id="KW-1133">Transmembrane helix</keyword>
<keyword evidence="6" id="KW-0333">Golgi apparatus</keyword>
<reference evidence="13" key="2">
    <citation type="submission" date="2025-08" db="UniProtKB">
        <authorList>
            <consortium name="Ensembl"/>
        </authorList>
    </citation>
    <scope>IDENTIFICATION</scope>
</reference>
<dbReference type="HOGENOM" id="CLU_034201_0_0_1"/>
<dbReference type="OMA" id="ECIIRIM"/>
<keyword evidence="7" id="KW-0406">Ion transport</keyword>
<feature type="domain" description="Cation efflux protein transmembrane" evidence="12">
    <location>
        <begin position="62"/>
        <end position="286"/>
    </location>
</feature>
<dbReference type="InterPro" id="IPR058533">
    <property type="entry name" value="Cation_efflux_TM"/>
</dbReference>
<comment type="function">
    <text evidence="10">Has probably no intrinsic transporter activity but together with SLC30A5 forms a functional zinc ion:proton antiporter heterodimer, mediating zinc entry into the lumen of organelles along the secretory pathway. As part of that zinc ion:proton antiporter, contributes to zinc ion homeostasis within the early secretory pathway and regulates the activation and folding of enzymes like alkaline phosphatases and enzymes involved in phosphatidylinositol glycan anchor biosynthesis.</text>
</comment>
<evidence type="ECO:0000256" key="7">
    <source>
        <dbReference type="ARBA" id="ARBA00023065"/>
    </source>
</evidence>
<reference evidence="14" key="1">
    <citation type="submission" date="2003-08" db="EMBL/GenBank/DDBJ databases">
        <authorList>
            <person name="Birren B."/>
            <person name="Nusbaum C."/>
            <person name="Abebe A."/>
            <person name="Abouelleil A."/>
            <person name="Adekoya E."/>
            <person name="Ait-zahra M."/>
            <person name="Allen N."/>
            <person name="Allen T."/>
            <person name="An P."/>
            <person name="Anderson M."/>
            <person name="Anderson S."/>
            <person name="Arachchi H."/>
            <person name="Armbruster J."/>
            <person name="Bachantsang P."/>
            <person name="Baldwin J."/>
            <person name="Barry A."/>
            <person name="Bayul T."/>
            <person name="Blitshsteyn B."/>
            <person name="Bloom T."/>
            <person name="Blye J."/>
            <person name="Boguslavskiy L."/>
            <person name="Borowsky M."/>
            <person name="Boukhgalter B."/>
            <person name="Brunache A."/>
            <person name="Butler J."/>
            <person name="Calixte N."/>
            <person name="Calvo S."/>
            <person name="Camarata J."/>
            <person name="Campo K."/>
            <person name="Chang J."/>
            <person name="Cheshatsang Y."/>
            <person name="Citroen M."/>
            <person name="Collymore A."/>
            <person name="Considine T."/>
            <person name="Cook A."/>
            <person name="Cooke P."/>
            <person name="Corum B."/>
            <person name="Cuomo C."/>
            <person name="David R."/>
            <person name="Dawoe T."/>
            <person name="Degray S."/>
            <person name="Dodge S."/>
            <person name="Dooley K."/>
            <person name="Dorje P."/>
            <person name="Dorjee K."/>
            <person name="Dorris L."/>
            <person name="Duffey N."/>
            <person name="Dupes A."/>
            <person name="Elkins T."/>
            <person name="Engels R."/>
            <person name="Erickson J."/>
            <person name="Farina A."/>
            <person name="Faro S."/>
            <person name="Ferreira P."/>
            <person name="Fischer H."/>
            <person name="Fitzgerald M."/>
            <person name="Foley K."/>
            <person name="Gage D."/>
            <person name="Galagan J."/>
            <person name="Gearin G."/>
            <person name="Gnerre S."/>
            <person name="Gnirke A."/>
            <person name="Goyette A."/>
            <person name="Graham J."/>
            <person name="Grandbois E."/>
            <person name="Gyaltsen K."/>
            <person name="Hafez N."/>
            <person name="Hagopian D."/>
            <person name="Hagos B."/>
            <person name="Hall J."/>
            <person name="Hatcher B."/>
            <person name="Heller A."/>
            <person name="Higgins H."/>
            <person name="Honan T."/>
            <person name="Horn A."/>
            <person name="Houde N."/>
            <person name="Hughes L."/>
            <person name="Hulme W."/>
            <person name="Husby E."/>
            <person name="Iliev I."/>
            <person name="Jaffe D."/>
            <person name="Jones C."/>
            <person name="Kamal M."/>
            <person name="Kamat A."/>
            <person name="Kamvysselis M."/>
            <person name="Karlsson E."/>
            <person name="Kells C."/>
            <person name="Kieu A."/>
            <person name="Kisner P."/>
            <person name="Kodira C."/>
            <person name="Kulbokas E."/>
            <person name="Labutti K."/>
            <person name="Lama D."/>
            <person name="Landers T."/>
            <person name="Leger J."/>
            <person name="Levine S."/>
            <person name="Lewis D."/>
            <person name="Lewis T."/>
            <person name="Lindblad-toh K."/>
            <person name="Liu X."/>
            <person name="Lokyitsang T."/>
            <person name="Lokyitsang Y."/>
            <person name="Lucien O."/>
            <person name="Lui A."/>
            <person name="Ma L.J."/>
            <person name="Mabbitt R."/>
            <person name="Macdonald J."/>
            <person name="Maclean C."/>
            <person name="Major J."/>
            <person name="Manning J."/>
            <person name="Marabella R."/>
            <person name="Maru K."/>
            <person name="Matthews C."/>
            <person name="Mauceli E."/>
            <person name="Mccarthy M."/>
            <person name="Mcdonough S."/>
            <person name="Mcghee T."/>
            <person name="Meldrim J."/>
            <person name="Meneus L."/>
            <person name="Mesirov J."/>
            <person name="Mihalev A."/>
            <person name="Mihova T."/>
            <person name="Mikkelsen T."/>
            <person name="Mlenga V."/>
            <person name="Moru K."/>
            <person name="Mozes J."/>
            <person name="Mulrain L."/>
            <person name="Munson G."/>
            <person name="Naylor J."/>
            <person name="Newes C."/>
            <person name="Nguyen C."/>
            <person name="Nguyen N."/>
            <person name="Nguyen T."/>
            <person name="Nicol R."/>
            <person name="Nielsen C."/>
            <person name="Nizzari M."/>
            <person name="Norbu C."/>
            <person name="Norbu N."/>
            <person name="O'donnell P."/>
            <person name="Okoawo O."/>
            <person name="O'leary S."/>
            <person name="Omotosho B."/>
            <person name="O'neill K."/>
            <person name="Osman S."/>
            <person name="Parker S."/>
            <person name="Perrin D."/>
            <person name="Phunkhang P."/>
            <person name="Piqani B."/>
            <person name="Purcell S."/>
            <person name="Rachupka T."/>
            <person name="Ramasamy U."/>
            <person name="Rameau R."/>
            <person name="Ray V."/>
            <person name="Raymond C."/>
            <person name="Retta R."/>
            <person name="Richardson S."/>
            <person name="Rise C."/>
            <person name="Rodriguez J."/>
            <person name="Rogers J."/>
            <person name="Rogov P."/>
            <person name="Rutman M."/>
            <person name="Schupbach R."/>
            <person name="Seaman C."/>
            <person name="Settipalli S."/>
            <person name="Sharpe T."/>
            <person name="Sheridan J."/>
            <person name="Sherpa N."/>
            <person name="Shi J."/>
            <person name="Smirnov S."/>
            <person name="Smith C."/>
            <person name="Sougnez C."/>
            <person name="Spencer B."/>
            <person name="Stalker J."/>
            <person name="Stange-thomann N."/>
            <person name="Stavropoulos S."/>
            <person name="Stetson K."/>
            <person name="Stone C."/>
            <person name="Stone S."/>
            <person name="Stubbs M."/>
            <person name="Talamas J."/>
            <person name="Tchuinga P."/>
            <person name="Tenzing P."/>
            <person name="Tesfaye S."/>
            <person name="Theodore J."/>
            <person name="Thoulutsang Y."/>
            <person name="Topham K."/>
            <person name="Towey S."/>
            <person name="Tsamla T."/>
            <person name="Tsomo N."/>
            <person name="Vallee D."/>
            <person name="Vassiliev H."/>
            <person name="Venkataraman V."/>
            <person name="Vinson J."/>
            <person name="Vo A."/>
            <person name="Wade C."/>
            <person name="Wang S."/>
            <person name="Wangchuk T."/>
            <person name="Wangdi T."/>
            <person name="Whittaker C."/>
            <person name="Wilkinson J."/>
            <person name="Wu Y."/>
            <person name="Wyman D."/>
            <person name="Yadav S."/>
            <person name="Yang S."/>
            <person name="Yang X."/>
            <person name="Yeager S."/>
            <person name="Yee E."/>
            <person name="Young G."/>
            <person name="Zainoun J."/>
            <person name="Zembeck L."/>
            <person name="Zimmer A."/>
            <person name="Zody M."/>
            <person name="Lander E."/>
        </authorList>
    </citation>
    <scope>NUCLEOTIDE SEQUENCE [LARGE SCALE GENOMIC DNA]</scope>
</reference>
<keyword evidence="4" id="KW-0862">Zinc</keyword>
<feature type="transmembrane region" description="Helical" evidence="11">
    <location>
        <begin position="90"/>
        <end position="112"/>
    </location>
</feature>
<evidence type="ECO:0000256" key="10">
    <source>
        <dbReference type="ARBA" id="ARBA00045455"/>
    </source>
</evidence>
<feature type="transmembrane region" description="Helical" evidence="11">
    <location>
        <begin position="61"/>
        <end position="78"/>
    </location>
</feature>
<name>H2YY03_CIOSA</name>
<feature type="transmembrane region" description="Helical" evidence="11">
    <location>
        <begin position="257"/>
        <end position="278"/>
    </location>
</feature>
<dbReference type="InterPro" id="IPR027469">
    <property type="entry name" value="Cation_efflux_TMD_sf"/>
</dbReference>
<evidence type="ECO:0000259" key="12">
    <source>
        <dbReference type="Pfam" id="PF01545"/>
    </source>
</evidence>
<feature type="transmembrane region" description="Helical" evidence="11">
    <location>
        <begin position="132"/>
        <end position="153"/>
    </location>
</feature>
<dbReference type="PANTHER" id="PTHR46531:SF1">
    <property type="entry name" value="ZINC TRANSPORTER 6"/>
    <property type="match status" value="1"/>
</dbReference>
<dbReference type="GO" id="GO:0008324">
    <property type="term" value="F:monoatomic cation transmembrane transporter activity"/>
    <property type="evidence" value="ECO:0007669"/>
    <property type="project" value="InterPro"/>
</dbReference>
<evidence type="ECO:0000256" key="8">
    <source>
        <dbReference type="ARBA" id="ARBA00023136"/>
    </source>
</evidence>
<proteinExistence type="predicted"/>
<dbReference type="eggNOG" id="KOG1484">
    <property type="taxonomic scope" value="Eukaryota"/>
</dbReference>
<keyword evidence="14" id="KW-1185">Reference proteome</keyword>
<accession>H2YY03</accession>
<feature type="transmembrane region" description="Helical" evidence="11">
    <location>
        <begin position="232"/>
        <end position="250"/>
    </location>
</feature>
<dbReference type="GO" id="GO:0006829">
    <property type="term" value="P:zinc ion transport"/>
    <property type="evidence" value="ECO:0007669"/>
    <property type="project" value="TreeGrafter"/>
</dbReference>